<dbReference type="Proteomes" id="UP000438429">
    <property type="component" value="Unassembled WGS sequence"/>
</dbReference>
<evidence type="ECO:0000313" key="3">
    <source>
        <dbReference type="Proteomes" id="UP000438429"/>
    </source>
</evidence>
<dbReference type="EMBL" id="VEVO01000014">
    <property type="protein sequence ID" value="KAF0031914.1"/>
    <property type="molecule type" value="Genomic_DNA"/>
</dbReference>
<feature type="region of interest" description="Disordered" evidence="1">
    <location>
        <begin position="51"/>
        <end position="74"/>
    </location>
</feature>
<gene>
    <name evidence="2" type="ORF">F2P81_016469</name>
</gene>
<feature type="compositionally biased region" description="Basic and acidic residues" evidence="1">
    <location>
        <begin position="59"/>
        <end position="68"/>
    </location>
</feature>
<accession>A0A6A4SLK5</accession>
<evidence type="ECO:0000256" key="1">
    <source>
        <dbReference type="SAM" id="MobiDB-lite"/>
    </source>
</evidence>
<protein>
    <submittedName>
        <fullName evidence="2">Uncharacterized protein</fullName>
    </submittedName>
</protein>
<organism evidence="2 3">
    <name type="scientific">Scophthalmus maximus</name>
    <name type="common">Turbot</name>
    <name type="synonym">Psetta maxima</name>
    <dbReference type="NCBI Taxonomy" id="52904"/>
    <lineage>
        <taxon>Eukaryota</taxon>
        <taxon>Metazoa</taxon>
        <taxon>Chordata</taxon>
        <taxon>Craniata</taxon>
        <taxon>Vertebrata</taxon>
        <taxon>Euteleostomi</taxon>
        <taxon>Actinopterygii</taxon>
        <taxon>Neopterygii</taxon>
        <taxon>Teleostei</taxon>
        <taxon>Neoteleostei</taxon>
        <taxon>Acanthomorphata</taxon>
        <taxon>Carangaria</taxon>
        <taxon>Pleuronectiformes</taxon>
        <taxon>Pleuronectoidei</taxon>
        <taxon>Scophthalmidae</taxon>
        <taxon>Scophthalmus</taxon>
    </lineage>
</organism>
<reference evidence="2 3" key="1">
    <citation type="submission" date="2019-06" db="EMBL/GenBank/DDBJ databases">
        <title>Draft genomes of female and male turbot (Scophthalmus maximus).</title>
        <authorList>
            <person name="Xu H."/>
            <person name="Xu X.-W."/>
            <person name="Shao C."/>
            <person name="Chen S."/>
        </authorList>
    </citation>
    <scope>NUCLEOTIDE SEQUENCE [LARGE SCALE GENOMIC DNA]</scope>
    <source>
        <strain evidence="2">Ysfricsl-2016a</strain>
        <tissue evidence="2">Blood</tissue>
    </source>
</reference>
<name>A0A6A4SLK5_SCOMX</name>
<comment type="caution">
    <text evidence="2">The sequence shown here is derived from an EMBL/GenBank/DDBJ whole genome shotgun (WGS) entry which is preliminary data.</text>
</comment>
<proteinExistence type="predicted"/>
<evidence type="ECO:0000313" key="2">
    <source>
        <dbReference type="EMBL" id="KAF0031914.1"/>
    </source>
</evidence>
<sequence length="74" mass="7991">MFTFAGRGNLSRPVDSGPCRSLAVVSCLYESGLFLRRGRFVKNRLMKSDVSGEAGGSELKPDGKHLIQDDGICS</sequence>
<dbReference type="AlphaFoldDB" id="A0A6A4SLK5"/>